<comment type="caution">
    <text evidence="1">The sequence shown here is derived from an EMBL/GenBank/DDBJ whole genome shotgun (WGS) entry which is preliminary data.</text>
</comment>
<reference evidence="1" key="1">
    <citation type="submission" date="2022-02" db="EMBL/GenBank/DDBJ databases">
        <title>Plant Genome Project.</title>
        <authorList>
            <person name="Zhang R.-G."/>
        </authorList>
    </citation>
    <scope>NUCLEOTIDE SEQUENCE</scope>
    <source>
        <strain evidence="1">AT1</strain>
    </source>
</reference>
<name>A0ACC0PEM8_RHOML</name>
<accession>A0ACC0PEM8</accession>
<evidence type="ECO:0000313" key="2">
    <source>
        <dbReference type="Proteomes" id="UP001062846"/>
    </source>
</evidence>
<keyword evidence="2" id="KW-1185">Reference proteome</keyword>
<evidence type="ECO:0000313" key="1">
    <source>
        <dbReference type="EMBL" id="KAI8564168.1"/>
    </source>
</evidence>
<sequence length="741" mass="79852">MRLIVLSPLASTRSPRPISPSRFHLQFQVSFRFFHSYFVYKFVSIDSSSFKTHEILRVFVSCFVSISNMVNPNEQRSVNDRDAEGTIDRTNGDGFGDWSAVEASGSGTTSNSGRLTGGGGGADEGDGDLSLRYSDGVDRVMQFLQALDLQVMGACRADERLKPLFKLNNATGAAEDRLLAQLSQHFEPSEVGMLARCLCIPLVSVRVGKINKRGTLLCPTASRGNLNLTLLPTSDLRFSFIGDDGHTERLLTLSNSQCSAVVVEEIPADMSGRSFLIKIPDGEVLYFWCSEKSKLLGNELRTKMKDLLKRKPSLTELTGISESRLDCFATHLRTYLLGSTVTVSRSSTTPPSNSSSDSSENFQAAQLGSASGKPSRARHLGIQSGKSNSIYQGSLSPRSSSFKEGLPRSFSSLRSAAREKLRRRDIQFSVVDDLSVTLPVTTDVSTSIHSGNKLQEANGIFLPSSITLESLGKSVALPFLSPNTSQGPSVGLSSLFSPYYCWCPPVASTMQYTLPIPSSTESLSLPPLSSFLPAARSSSGLSVTDFPPIDFPPLLPDPLVRFPLPRSSSQQIPTFTPLMCDSIVHIPFIDVCSSGQGYLVSAGPAISTTITPLHPTLVNPLGQETDSVVEKGARETLRLLLSSSSQTNQQLMNVFPSVLTSTDEKQSILVAGSRGFYTGAGDIGAIANNISAIGLVSLPEKSMGEVKRCTSQGKLVDQLEKSGCPGDCEGSVSKFRDERTD</sequence>
<proteinExistence type="predicted"/>
<dbReference type="EMBL" id="CM046390">
    <property type="protein sequence ID" value="KAI8564168.1"/>
    <property type="molecule type" value="Genomic_DNA"/>
</dbReference>
<organism evidence="1 2">
    <name type="scientific">Rhododendron molle</name>
    <name type="common">Chinese azalea</name>
    <name type="synonym">Azalea mollis</name>
    <dbReference type="NCBI Taxonomy" id="49168"/>
    <lineage>
        <taxon>Eukaryota</taxon>
        <taxon>Viridiplantae</taxon>
        <taxon>Streptophyta</taxon>
        <taxon>Embryophyta</taxon>
        <taxon>Tracheophyta</taxon>
        <taxon>Spermatophyta</taxon>
        <taxon>Magnoliopsida</taxon>
        <taxon>eudicotyledons</taxon>
        <taxon>Gunneridae</taxon>
        <taxon>Pentapetalae</taxon>
        <taxon>asterids</taxon>
        <taxon>Ericales</taxon>
        <taxon>Ericaceae</taxon>
        <taxon>Ericoideae</taxon>
        <taxon>Rhodoreae</taxon>
        <taxon>Rhododendron</taxon>
    </lineage>
</organism>
<protein>
    <submittedName>
        <fullName evidence="1">Uncharacterized protein</fullName>
    </submittedName>
</protein>
<dbReference type="Proteomes" id="UP001062846">
    <property type="component" value="Chromosome 3"/>
</dbReference>
<gene>
    <name evidence="1" type="ORF">RHMOL_Rhmol03G0161200</name>
</gene>